<keyword evidence="2" id="KW-1185">Reference proteome</keyword>
<evidence type="ECO:0000313" key="1">
    <source>
        <dbReference type="EMBL" id="RYO73050.1"/>
    </source>
</evidence>
<dbReference type="AlphaFoldDB" id="A0A4Q4SQ60"/>
<proteinExistence type="predicted"/>
<protein>
    <submittedName>
        <fullName evidence="1">Uncharacterized protein</fullName>
    </submittedName>
</protein>
<evidence type="ECO:0000313" key="2">
    <source>
        <dbReference type="Proteomes" id="UP000293823"/>
    </source>
</evidence>
<dbReference type="EMBL" id="PEJP01000002">
    <property type="protein sequence ID" value="RYO73050.1"/>
    <property type="molecule type" value="Genomic_DNA"/>
</dbReference>
<accession>A0A4Q4SQ60</accession>
<name>A0A4Q4SQ60_9PLEO</name>
<dbReference type="Proteomes" id="UP000293823">
    <property type="component" value="Unassembled WGS sequence"/>
</dbReference>
<gene>
    <name evidence="1" type="ORF">AA0113_g794</name>
</gene>
<reference evidence="2" key="1">
    <citation type="journal article" date="2019" name="bioRxiv">
        <title>Genomics, evolutionary history and diagnostics of the Alternaria alternata species group including apple and Asian pear pathotypes.</title>
        <authorList>
            <person name="Armitage A.D."/>
            <person name="Cockerton H.M."/>
            <person name="Sreenivasaprasad S."/>
            <person name="Woodhall J.W."/>
            <person name="Lane C.R."/>
            <person name="Harrison R.J."/>
            <person name="Clarkson J.P."/>
        </authorList>
    </citation>
    <scope>NUCLEOTIDE SEQUENCE [LARGE SCALE GENOMIC DNA]</scope>
    <source>
        <strain evidence="2">RGR 97.0016</strain>
    </source>
</reference>
<sequence>MALSLRKWTDVPAERGDLLMSGPDEHLPITNYMIPYVPYGHQILIGMTSGMTIKNFDLLVTNTDDAIQLG</sequence>
<organism evidence="1 2">
    <name type="scientific">Alternaria arborescens</name>
    <dbReference type="NCBI Taxonomy" id="156630"/>
    <lineage>
        <taxon>Eukaryota</taxon>
        <taxon>Fungi</taxon>
        <taxon>Dikarya</taxon>
        <taxon>Ascomycota</taxon>
        <taxon>Pezizomycotina</taxon>
        <taxon>Dothideomycetes</taxon>
        <taxon>Pleosporomycetidae</taxon>
        <taxon>Pleosporales</taxon>
        <taxon>Pleosporineae</taxon>
        <taxon>Pleosporaceae</taxon>
        <taxon>Alternaria</taxon>
        <taxon>Alternaria sect. Alternaria</taxon>
    </lineage>
</organism>
<comment type="caution">
    <text evidence="1">The sequence shown here is derived from an EMBL/GenBank/DDBJ whole genome shotgun (WGS) entry which is preliminary data.</text>
</comment>